<organism evidence="5 6">
    <name type="scientific">Ureibacillus acetophenoni</name>
    <dbReference type="NCBI Taxonomy" id="614649"/>
    <lineage>
        <taxon>Bacteria</taxon>
        <taxon>Bacillati</taxon>
        <taxon>Bacillota</taxon>
        <taxon>Bacilli</taxon>
        <taxon>Bacillales</taxon>
        <taxon>Caryophanaceae</taxon>
        <taxon>Ureibacillus</taxon>
    </lineage>
</organism>
<sequence>MRTCTNCGHESTENEKFCINCGELLPELGENLLDPSTDQEVVSNSSLNSNDQPNVDPSDQNNSYQQQETQPTHYNEQYQPQQICSNCGRVPIKPSNFCLECGTPLQEIPQSHNQFAGYGPVNDELQQKRSQNEPPQKEKKPLSRGKKIGIISAIVLIGLIIGTHFVLQSMFDPKGQVDQITKHFEEKNEKEFMDSFIFPENTYVDAKSFYQFVDDNEWILDDLEDAVIEGKTSVKNSDGRKIIKVTSEPFLLLYKKMAFEIVPVEVIANNYNPDYQMELKIGGHDKVKLNDEEVKVGLFAPGNYKYTLHYKDEYFEDELTEEIYLEGDEYNLTFDLSDQLVYLTSDIEEATIYINGKSTGKTASEIELIAAPLDGSVEIYAEATNGNGETIQSDTLYLSEYDTHIYFAEVQEQYAIQDFYDYYSWDAEQLFYNFRWDYEYAVNSADFSYVEDYFIEGSQLKKDYEKFVVEHEDLGFYYYYFISNDVVDVQPLSANSLTLDSLETFEFTSEEDGTWYYEREKRYTLEYVDGMLRIANIEDIKEVNKTKIGL</sequence>
<feature type="domain" description="TcaA 4th" evidence="4">
    <location>
        <begin position="341"/>
        <end position="406"/>
    </location>
</feature>
<name>A0A285U8B5_9BACL</name>
<dbReference type="OrthoDB" id="1682769at2"/>
<dbReference type="Proteomes" id="UP000219252">
    <property type="component" value="Unassembled WGS sequence"/>
</dbReference>
<keyword evidence="6" id="KW-1185">Reference proteome</keyword>
<dbReference type="InterPro" id="IPR054530">
    <property type="entry name" value="TcaA_4th"/>
</dbReference>
<dbReference type="PANTHER" id="PTHR40038:SF1">
    <property type="entry name" value="MEMBRANE-ASSOCIATED PROTEIN TCAA"/>
    <property type="match status" value="1"/>
</dbReference>
<keyword evidence="2" id="KW-1133">Transmembrane helix</keyword>
<dbReference type="Pfam" id="PF22819">
    <property type="entry name" value="TcaA_5th"/>
    <property type="match status" value="1"/>
</dbReference>
<evidence type="ECO:0000256" key="1">
    <source>
        <dbReference type="SAM" id="MobiDB-lite"/>
    </source>
</evidence>
<evidence type="ECO:0000259" key="4">
    <source>
        <dbReference type="Pfam" id="PF22820"/>
    </source>
</evidence>
<keyword evidence="2" id="KW-0472">Membrane</keyword>
<feature type="domain" description="TcaA protein NTF2-like" evidence="3">
    <location>
        <begin position="426"/>
        <end position="536"/>
    </location>
</feature>
<evidence type="ECO:0000259" key="3">
    <source>
        <dbReference type="Pfam" id="PF22819"/>
    </source>
</evidence>
<feature type="transmembrane region" description="Helical" evidence="2">
    <location>
        <begin position="148"/>
        <end position="167"/>
    </location>
</feature>
<protein>
    <submittedName>
        <fullName evidence="5">Uncharacterized membrane protein YvbJ</fullName>
    </submittedName>
</protein>
<dbReference type="RefSeq" id="WP_097149050.1">
    <property type="nucleotide sequence ID" value="NZ_OBQC01000004.1"/>
</dbReference>
<feature type="region of interest" description="Disordered" evidence="1">
    <location>
        <begin position="34"/>
        <end position="77"/>
    </location>
</feature>
<proteinExistence type="predicted"/>
<reference evidence="6" key="1">
    <citation type="submission" date="2017-08" db="EMBL/GenBank/DDBJ databases">
        <authorList>
            <person name="Varghese N."/>
            <person name="Submissions S."/>
        </authorList>
    </citation>
    <scope>NUCLEOTIDE SEQUENCE [LARGE SCALE GENOMIC DNA]</scope>
    <source>
        <strain evidence="6">JC23</strain>
    </source>
</reference>
<evidence type="ECO:0000256" key="2">
    <source>
        <dbReference type="SAM" id="Phobius"/>
    </source>
</evidence>
<evidence type="ECO:0000313" key="5">
    <source>
        <dbReference type="EMBL" id="SOC38174.1"/>
    </source>
</evidence>
<evidence type="ECO:0000313" key="6">
    <source>
        <dbReference type="Proteomes" id="UP000219252"/>
    </source>
</evidence>
<gene>
    <name evidence="5" type="ORF">SAMN05877842_10444</name>
</gene>
<dbReference type="InterPro" id="IPR054528">
    <property type="entry name" value="TcaA_5th"/>
</dbReference>
<dbReference type="PANTHER" id="PTHR40038">
    <property type="entry name" value="MEMBRANE-ASSOCIATED PROTEIN TCAA"/>
    <property type="match status" value="1"/>
</dbReference>
<dbReference type="AlphaFoldDB" id="A0A285U8B5"/>
<dbReference type="Pfam" id="PF22820">
    <property type="entry name" value="TcaA_3rd_4th"/>
    <property type="match status" value="1"/>
</dbReference>
<accession>A0A285U8B5</accession>
<keyword evidence="2" id="KW-0812">Transmembrane</keyword>
<dbReference type="EMBL" id="OBQC01000004">
    <property type="protein sequence ID" value="SOC38174.1"/>
    <property type="molecule type" value="Genomic_DNA"/>
</dbReference>